<dbReference type="AlphaFoldDB" id="A0AAD7NLA8"/>
<evidence type="ECO:0000256" key="1">
    <source>
        <dbReference type="SAM" id="MobiDB-lite"/>
    </source>
</evidence>
<reference evidence="2" key="1">
    <citation type="submission" date="2023-03" db="EMBL/GenBank/DDBJ databases">
        <title>Massive genome expansion in bonnet fungi (Mycena s.s.) driven by repeated elements and novel gene families across ecological guilds.</title>
        <authorList>
            <consortium name="Lawrence Berkeley National Laboratory"/>
            <person name="Harder C.B."/>
            <person name="Miyauchi S."/>
            <person name="Viragh M."/>
            <person name="Kuo A."/>
            <person name="Thoen E."/>
            <person name="Andreopoulos B."/>
            <person name="Lu D."/>
            <person name="Skrede I."/>
            <person name="Drula E."/>
            <person name="Henrissat B."/>
            <person name="Morin E."/>
            <person name="Kohler A."/>
            <person name="Barry K."/>
            <person name="LaButti K."/>
            <person name="Morin E."/>
            <person name="Salamov A."/>
            <person name="Lipzen A."/>
            <person name="Mereny Z."/>
            <person name="Hegedus B."/>
            <person name="Baldrian P."/>
            <person name="Stursova M."/>
            <person name="Weitz H."/>
            <person name="Taylor A."/>
            <person name="Grigoriev I.V."/>
            <person name="Nagy L.G."/>
            <person name="Martin F."/>
            <person name="Kauserud H."/>
        </authorList>
    </citation>
    <scope>NUCLEOTIDE SEQUENCE</scope>
    <source>
        <strain evidence="2">CBHHK182m</strain>
    </source>
</reference>
<feature type="non-terminal residue" evidence="2">
    <location>
        <position position="117"/>
    </location>
</feature>
<proteinExistence type="predicted"/>
<keyword evidence="3" id="KW-1185">Reference proteome</keyword>
<dbReference type="EMBL" id="JARKIB010000026">
    <property type="protein sequence ID" value="KAJ7765174.1"/>
    <property type="molecule type" value="Genomic_DNA"/>
</dbReference>
<comment type="caution">
    <text evidence="2">The sequence shown here is derived from an EMBL/GenBank/DDBJ whole genome shotgun (WGS) entry which is preliminary data.</text>
</comment>
<evidence type="ECO:0000313" key="3">
    <source>
        <dbReference type="Proteomes" id="UP001215598"/>
    </source>
</evidence>
<protein>
    <submittedName>
        <fullName evidence="2">Uncharacterized protein</fullName>
    </submittedName>
</protein>
<gene>
    <name evidence="2" type="ORF">B0H16DRAFT_1524590</name>
</gene>
<feature type="region of interest" description="Disordered" evidence="1">
    <location>
        <begin position="83"/>
        <end position="117"/>
    </location>
</feature>
<dbReference type="Proteomes" id="UP001215598">
    <property type="component" value="Unassembled WGS sequence"/>
</dbReference>
<feature type="compositionally biased region" description="Basic residues" evidence="1">
    <location>
        <begin position="99"/>
        <end position="109"/>
    </location>
</feature>
<sequence length="117" mass="13349">MWSWTRFAVGRGRRVGLVDGGRWWREERDAWEERVTSIISSSTFNDSDSFQSNGYSNHRAAGIPLSGRVLHVCHYLPVQATLNRSSTSPDEAPLTPPRKPTRPCSKRKATTYGRWSR</sequence>
<accession>A0AAD7NLA8</accession>
<organism evidence="2 3">
    <name type="scientific">Mycena metata</name>
    <dbReference type="NCBI Taxonomy" id="1033252"/>
    <lineage>
        <taxon>Eukaryota</taxon>
        <taxon>Fungi</taxon>
        <taxon>Dikarya</taxon>
        <taxon>Basidiomycota</taxon>
        <taxon>Agaricomycotina</taxon>
        <taxon>Agaricomycetes</taxon>
        <taxon>Agaricomycetidae</taxon>
        <taxon>Agaricales</taxon>
        <taxon>Marasmiineae</taxon>
        <taxon>Mycenaceae</taxon>
        <taxon>Mycena</taxon>
    </lineage>
</organism>
<name>A0AAD7NLA8_9AGAR</name>
<evidence type="ECO:0000313" key="2">
    <source>
        <dbReference type="EMBL" id="KAJ7765174.1"/>
    </source>
</evidence>